<dbReference type="InterPro" id="IPR050246">
    <property type="entry name" value="Class_II_FBP_aldolase"/>
</dbReference>
<dbReference type="Gene3D" id="3.20.20.70">
    <property type="entry name" value="Aldolase class I"/>
    <property type="match status" value="1"/>
</dbReference>
<feature type="binding site" evidence="6">
    <location>
        <position position="180"/>
    </location>
    <ligand>
        <name>Zn(2+)</name>
        <dbReference type="ChEBI" id="CHEBI:29105"/>
        <label>1</label>
        <note>catalytic</note>
    </ligand>
</feature>
<sequence length="286" mass="31275">MSLVSLKELMPEAKKKHYAIGQFNINNFQWAEATLRVAEREKSPVILASTDRIVDYLGGFKLIATTTKKMVEEMGITVPVVLHLDHGLSVERCIEAVDAGYSSVMYDGSKLPLEENIANTKEVVDYAKKQNVSVEAEIGSVGGTEDGITSGIKYADPKECYQLVEETGVDLLAAALGSVHGIYQGEPKLAFDLMQEISTNLNIIPLALHGGSGIPSHQIVKAIEYGHAKINVNTECNQAWTKAVRKYLELHPDSHNIPEIMQTGMSAIERVVAEKIHLFGTSNKAL</sequence>
<dbReference type="GO" id="GO:0006096">
    <property type="term" value="P:glycolytic process"/>
    <property type="evidence" value="ECO:0007669"/>
    <property type="project" value="InterPro"/>
</dbReference>
<dbReference type="Proteomes" id="UP000675284">
    <property type="component" value="Unassembled WGS sequence"/>
</dbReference>
<organism evidence="7 8">
    <name type="scientific">Virgibacillus salarius</name>
    <dbReference type="NCBI Taxonomy" id="447199"/>
    <lineage>
        <taxon>Bacteria</taxon>
        <taxon>Bacillati</taxon>
        <taxon>Bacillota</taxon>
        <taxon>Bacilli</taxon>
        <taxon>Bacillales</taxon>
        <taxon>Bacillaceae</taxon>
        <taxon>Virgibacillus</taxon>
    </lineage>
</organism>
<keyword evidence="2 6" id="KW-0862">Zinc</keyword>
<dbReference type="EMBL" id="JAGSOT010000021">
    <property type="protein sequence ID" value="MBR7796103.1"/>
    <property type="molecule type" value="Genomic_DNA"/>
</dbReference>
<reference evidence="7" key="1">
    <citation type="submission" date="2021-04" db="EMBL/GenBank/DDBJ databases">
        <title>Isolation and polyphasic classification of algal microorganism.</title>
        <authorList>
            <person name="Wang S."/>
        </authorList>
    </citation>
    <scope>NUCLEOTIDE SEQUENCE</scope>
    <source>
        <strain evidence="7">720a</strain>
    </source>
</reference>
<gene>
    <name evidence="7" type="primary">fba</name>
    <name evidence="7" type="ORF">KCX74_08615</name>
</gene>
<evidence type="ECO:0000256" key="2">
    <source>
        <dbReference type="ARBA" id="ARBA00022833"/>
    </source>
</evidence>
<dbReference type="InterPro" id="IPR011289">
    <property type="entry name" value="Fruc_bis_ald_class-2"/>
</dbReference>
<keyword evidence="8" id="KW-1185">Reference proteome</keyword>
<comment type="cofactor">
    <cofactor evidence="6">
        <name>Zn(2+)</name>
        <dbReference type="ChEBI" id="CHEBI:29105"/>
    </cofactor>
    <text evidence="6">Binds 2 Zn(2+) ions per subunit. One is catalytic and the other provides a structural contribution.</text>
</comment>
<feature type="binding site" evidence="6">
    <location>
        <position position="107"/>
    </location>
    <ligand>
        <name>Zn(2+)</name>
        <dbReference type="ChEBI" id="CHEBI:29105"/>
        <label>2</label>
    </ligand>
</feature>
<feature type="binding site" evidence="6">
    <location>
        <position position="209"/>
    </location>
    <ligand>
        <name>Zn(2+)</name>
        <dbReference type="ChEBI" id="CHEBI:29105"/>
        <label>1</label>
        <note>catalytic</note>
    </ligand>
</feature>
<dbReference type="PANTHER" id="PTHR30304">
    <property type="entry name" value="D-TAGATOSE-1,6-BISPHOSPHATE ALDOLASE"/>
    <property type="match status" value="1"/>
</dbReference>
<dbReference type="PANTHER" id="PTHR30304:SF0">
    <property type="entry name" value="D-TAGATOSE-1,6-BISPHOSPHATE ALDOLASE SUBUNIT GATY-RELATED"/>
    <property type="match status" value="1"/>
</dbReference>
<dbReference type="PROSITE" id="PS00602">
    <property type="entry name" value="ALDOLASE_CLASS_II_1"/>
    <property type="match status" value="1"/>
</dbReference>
<dbReference type="CDD" id="cd00947">
    <property type="entry name" value="TBP_aldolase_IIB"/>
    <property type="match status" value="1"/>
</dbReference>
<dbReference type="SUPFAM" id="SSF51569">
    <property type="entry name" value="Aldolase"/>
    <property type="match status" value="1"/>
</dbReference>
<dbReference type="RefSeq" id="WP_166530279.1">
    <property type="nucleotide sequence ID" value="NZ_JAGSOT010000021.1"/>
</dbReference>
<proteinExistence type="predicted"/>
<dbReference type="NCBIfam" id="TIGR01859">
    <property type="entry name" value="fruc_bis_ald"/>
    <property type="match status" value="1"/>
</dbReference>
<comment type="caution">
    <text evidence="7">The sequence shown here is derived from an EMBL/GenBank/DDBJ whole genome shotgun (WGS) entry which is preliminary data.</text>
</comment>
<evidence type="ECO:0000256" key="1">
    <source>
        <dbReference type="ARBA" id="ARBA00022723"/>
    </source>
</evidence>
<dbReference type="EC" id="4.1.2.13" evidence="7"/>
<evidence type="ECO:0000256" key="6">
    <source>
        <dbReference type="PIRSR" id="PIRSR001359-3"/>
    </source>
</evidence>
<evidence type="ECO:0000256" key="4">
    <source>
        <dbReference type="PIRSR" id="PIRSR001359-1"/>
    </source>
</evidence>
<dbReference type="NCBIfam" id="TIGR00167">
    <property type="entry name" value="cbbA"/>
    <property type="match status" value="1"/>
</dbReference>
<dbReference type="PROSITE" id="PS00806">
    <property type="entry name" value="ALDOLASE_CLASS_II_2"/>
    <property type="match status" value="1"/>
</dbReference>
<dbReference type="GO" id="GO:0008270">
    <property type="term" value="F:zinc ion binding"/>
    <property type="evidence" value="ECO:0007669"/>
    <property type="project" value="InterPro"/>
</dbReference>
<feature type="binding site" evidence="6">
    <location>
        <position position="86"/>
    </location>
    <ligand>
        <name>Zn(2+)</name>
        <dbReference type="ChEBI" id="CHEBI:29105"/>
        <label>1</label>
        <note>catalytic</note>
    </ligand>
</feature>
<feature type="active site" description="Proton donor" evidence="4">
    <location>
        <position position="85"/>
    </location>
</feature>
<evidence type="ECO:0000313" key="7">
    <source>
        <dbReference type="EMBL" id="MBR7796103.1"/>
    </source>
</evidence>
<dbReference type="AlphaFoldDB" id="A0A941DZB1"/>
<protein>
    <submittedName>
        <fullName evidence="7">Class II fructose-1,6-bisphosphate aldolase</fullName>
        <ecNumber evidence="7">4.1.2.13</ecNumber>
    </submittedName>
</protein>
<dbReference type="InterPro" id="IPR000771">
    <property type="entry name" value="FBA_II"/>
</dbReference>
<dbReference type="InterPro" id="IPR013785">
    <property type="entry name" value="Aldolase_TIM"/>
</dbReference>
<keyword evidence="1 6" id="KW-0479">Metal-binding</keyword>
<evidence type="ECO:0000256" key="3">
    <source>
        <dbReference type="ARBA" id="ARBA00023239"/>
    </source>
</evidence>
<feature type="binding site" evidence="5">
    <location>
        <position position="181"/>
    </location>
    <ligand>
        <name>dihydroxyacetone phosphate</name>
        <dbReference type="ChEBI" id="CHEBI:57642"/>
    </ligand>
</feature>
<evidence type="ECO:0000313" key="8">
    <source>
        <dbReference type="Proteomes" id="UP000675284"/>
    </source>
</evidence>
<evidence type="ECO:0000256" key="5">
    <source>
        <dbReference type="PIRSR" id="PIRSR001359-2"/>
    </source>
</evidence>
<dbReference type="Pfam" id="PF01116">
    <property type="entry name" value="F_bP_aldolase"/>
    <property type="match status" value="1"/>
</dbReference>
<feature type="binding site" evidence="6">
    <location>
        <position position="137"/>
    </location>
    <ligand>
        <name>Zn(2+)</name>
        <dbReference type="ChEBI" id="CHEBI:29105"/>
        <label>2</label>
    </ligand>
</feature>
<keyword evidence="3 7" id="KW-0456">Lyase</keyword>
<dbReference type="PIRSF" id="PIRSF001359">
    <property type="entry name" value="F_bP_aldolase_II"/>
    <property type="match status" value="1"/>
</dbReference>
<feature type="binding site" evidence="5">
    <location>
        <begin position="210"/>
        <end position="212"/>
    </location>
    <ligand>
        <name>dihydroxyacetone phosphate</name>
        <dbReference type="ChEBI" id="CHEBI:57642"/>
    </ligand>
</feature>
<feature type="binding site" evidence="5">
    <location>
        <begin position="231"/>
        <end position="234"/>
    </location>
    <ligand>
        <name>dihydroxyacetone phosphate</name>
        <dbReference type="ChEBI" id="CHEBI:57642"/>
    </ligand>
</feature>
<accession>A0A941DZB1</accession>
<name>A0A941DZB1_9BACI</name>
<dbReference type="GO" id="GO:0004332">
    <property type="term" value="F:fructose-bisphosphate aldolase activity"/>
    <property type="evidence" value="ECO:0007669"/>
    <property type="project" value="UniProtKB-EC"/>
</dbReference>
<dbReference type="GO" id="GO:0030388">
    <property type="term" value="P:fructose 1,6-bisphosphate metabolic process"/>
    <property type="evidence" value="ECO:0007669"/>
    <property type="project" value="InterPro"/>
</dbReference>